<keyword evidence="8 10" id="KW-0594">Phospholipid biosynthesis</keyword>
<keyword evidence="7 10" id="KW-0472">Membrane</keyword>
<keyword evidence="6 10" id="KW-0443">Lipid metabolism</keyword>
<comment type="subunit">
    <text evidence="10">Probably interacts with PlsX.</text>
</comment>
<comment type="subcellular location">
    <subcellularLocation>
        <location evidence="10">Cell membrane</location>
        <topology evidence="10">Multi-pass membrane protein</topology>
    </subcellularLocation>
</comment>
<evidence type="ECO:0000256" key="6">
    <source>
        <dbReference type="ARBA" id="ARBA00023098"/>
    </source>
</evidence>
<protein>
    <recommendedName>
        <fullName evidence="10">Glycerol-3-phosphate acyltransferase</fullName>
    </recommendedName>
    <alternativeName>
        <fullName evidence="10">Acyl-PO4 G3P acyltransferase</fullName>
    </alternativeName>
    <alternativeName>
        <fullName evidence="10">Acyl-phosphate--glycerol-3-phosphate acyltransferase</fullName>
    </alternativeName>
    <alternativeName>
        <fullName evidence="10">G3P acyltransferase</fullName>
        <shortName evidence="10">GPAT</shortName>
        <ecNumber evidence="10">2.3.1.275</ecNumber>
    </alternativeName>
    <alternativeName>
        <fullName evidence="10">Lysophosphatidic acid synthase</fullName>
        <shortName evidence="10">LPA synthase</shortName>
    </alternativeName>
</protein>
<evidence type="ECO:0000256" key="3">
    <source>
        <dbReference type="ARBA" id="ARBA00022679"/>
    </source>
</evidence>
<dbReference type="HAMAP" id="MF_01043">
    <property type="entry name" value="PlsY"/>
    <property type="match status" value="1"/>
</dbReference>
<dbReference type="RefSeq" id="WP_002563643.1">
    <property type="nucleotide sequence ID" value="NZ_CALJSN010000005.1"/>
</dbReference>
<dbReference type="Proteomes" id="UP000183687">
    <property type="component" value="Unassembled WGS sequence"/>
</dbReference>
<proteinExistence type="inferred from homology"/>
<evidence type="ECO:0000256" key="10">
    <source>
        <dbReference type="HAMAP-Rule" id="MF_01043"/>
    </source>
</evidence>
<name>A0AB38A4J8_9ACTN</name>
<evidence type="ECO:0000256" key="1">
    <source>
        <dbReference type="ARBA" id="ARBA00022475"/>
    </source>
</evidence>
<dbReference type="AlphaFoldDB" id="A0AB38A4J8"/>
<dbReference type="PANTHER" id="PTHR30309:SF0">
    <property type="entry name" value="GLYCEROL-3-PHOSPHATE ACYLTRANSFERASE-RELATED"/>
    <property type="match status" value="1"/>
</dbReference>
<feature type="transmembrane region" description="Helical" evidence="10">
    <location>
        <begin position="69"/>
        <end position="91"/>
    </location>
</feature>
<dbReference type="Pfam" id="PF02660">
    <property type="entry name" value="G3P_acyltransf"/>
    <property type="match status" value="1"/>
</dbReference>
<comment type="pathway">
    <text evidence="10">Lipid metabolism; phospholipid metabolism.</text>
</comment>
<dbReference type="PANTHER" id="PTHR30309">
    <property type="entry name" value="INNER MEMBRANE PROTEIN YGIH"/>
    <property type="match status" value="1"/>
</dbReference>
<dbReference type="SMART" id="SM01207">
    <property type="entry name" value="G3P_acyltransf"/>
    <property type="match status" value="1"/>
</dbReference>
<evidence type="ECO:0000256" key="5">
    <source>
        <dbReference type="ARBA" id="ARBA00022989"/>
    </source>
</evidence>
<dbReference type="NCBIfam" id="TIGR00023">
    <property type="entry name" value="glycerol-3-phosphate 1-O-acyltransferase PlsY"/>
    <property type="match status" value="1"/>
</dbReference>
<reference evidence="11 12" key="1">
    <citation type="submission" date="2016-10" db="EMBL/GenBank/DDBJ databases">
        <authorList>
            <person name="Varghese N."/>
            <person name="Submissions S."/>
        </authorList>
    </citation>
    <scope>NUCLEOTIDE SEQUENCE [LARGE SCALE GENOMIC DNA]</scope>
    <source>
        <strain evidence="11 12">DSM 20586</strain>
    </source>
</reference>
<feature type="transmembrane region" description="Helical" evidence="10">
    <location>
        <begin position="97"/>
        <end position="115"/>
    </location>
</feature>
<evidence type="ECO:0000256" key="7">
    <source>
        <dbReference type="ARBA" id="ARBA00023136"/>
    </source>
</evidence>
<dbReference type="EMBL" id="FNSH01000001">
    <property type="protein sequence ID" value="SEB41060.1"/>
    <property type="molecule type" value="Genomic_DNA"/>
</dbReference>
<evidence type="ECO:0000256" key="2">
    <source>
        <dbReference type="ARBA" id="ARBA00022516"/>
    </source>
</evidence>
<feature type="transmembrane region" description="Helical" evidence="10">
    <location>
        <begin position="127"/>
        <end position="152"/>
    </location>
</feature>
<keyword evidence="3 10" id="KW-0808">Transferase</keyword>
<evidence type="ECO:0000256" key="4">
    <source>
        <dbReference type="ARBA" id="ARBA00022692"/>
    </source>
</evidence>
<dbReference type="EC" id="2.3.1.275" evidence="10"/>
<evidence type="ECO:0000256" key="9">
    <source>
        <dbReference type="ARBA" id="ARBA00023264"/>
    </source>
</evidence>
<keyword evidence="4 10" id="KW-0812">Transmembrane</keyword>
<comment type="function">
    <text evidence="10">Catalyzes the transfer of an acyl group from acyl-phosphate (acyl-PO(4)) to glycerol-3-phosphate (G3P) to form lysophosphatidic acid (LPA). This enzyme utilizes acyl-phosphate as fatty acyl donor, but not acyl-CoA or acyl-ACP.</text>
</comment>
<keyword evidence="9 10" id="KW-1208">Phospholipid metabolism</keyword>
<dbReference type="InterPro" id="IPR003811">
    <property type="entry name" value="G3P_acylTferase_PlsY"/>
</dbReference>
<feature type="transmembrane region" description="Helical" evidence="10">
    <location>
        <begin position="6"/>
        <end position="30"/>
    </location>
</feature>
<keyword evidence="11" id="KW-0012">Acyltransferase</keyword>
<evidence type="ECO:0000313" key="11">
    <source>
        <dbReference type="EMBL" id="SEB41060.1"/>
    </source>
</evidence>
<dbReference type="GO" id="GO:0005886">
    <property type="term" value="C:plasma membrane"/>
    <property type="evidence" value="ECO:0007669"/>
    <property type="project" value="UniProtKB-SubCell"/>
</dbReference>
<evidence type="ECO:0000313" key="12">
    <source>
        <dbReference type="Proteomes" id="UP000183687"/>
    </source>
</evidence>
<evidence type="ECO:0000256" key="8">
    <source>
        <dbReference type="ARBA" id="ARBA00023209"/>
    </source>
</evidence>
<sequence length="222" mass="22938">MAHPLLITVCLAVGTYLICGIPFGLIITSLTTHTDIRSMGSGNIGSTNVGRSVGKAAAAATLLADTCKAILCSVVARYVVLTTLAAGNSAATMPDGSWGWIGGIVVLAAIVGHVFSPYLHFKGGKGIAAGFGAIIGYAPLVAVGLLAVFLTLVLTTKLVSAGSVAAAISMPLWIAVLYHALPNVLMSIVLASCVVLWAHRHNIEKLFHGEEQRFSFHSSDGE</sequence>
<dbReference type="GO" id="GO:0008654">
    <property type="term" value="P:phospholipid biosynthetic process"/>
    <property type="evidence" value="ECO:0007669"/>
    <property type="project" value="UniProtKB-UniRule"/>
</dbReference>
<keyword evidence="1 10" id="KW-1003">Cell membrane</keyword>
<dbReference type="GO" id="GO:0043772">
    <property type="term" value="F:acyl-phosphate glycerol-3-phosphate acyltransferase activity"/>
    <property type="evidence" value="ECO:0007669"/>
    <property type="project" value="UniProtKB-UniRule"/>
</dbReference>
<keyword evidence="2 10" id="KW-0444">Lipid biosynthesis</keyword>
<comment type="caution">
    <text evidence="11">The sequence shown here is derived from an EMBL/GenBank/DDBJ whole genome shotgun (WGS) entry which is preliminary data.</text>
</comment>
<comment type="similarity">
    <text evidence="10">Belongs to the PlsY family.</text>
</comment>
<accession>A0AB38A4J8</accession>
<organism evidence="11 12">
    <name type="scientific">Atopobium minutum</name>
    <dbReference type="NCBI Taxonomy" id="1381"/>
    <lineage>
        <taxon>Bacteria</taxon>
        <taxon>Bacillati</taxon>
        <taxon>Actinomycetota</taxon>
        <taxon>Coriobacteriia</taxon>
        <taxon>Coriobacteriales</taxon>
        <taxon>Atopobiaceae</taxon>
        <taxon>Atopobium</taxon>
    </lineage>
</organism>
<keyword evidence="5 10" id="KW-1133">Transmembrane helix</keyword>
<gene>
    <name evidence="10" type="primary">plsY</name>
    <name evidence="11" type="ORF">SAMN04489746_0123</name>
</gene>
<feature type="transmembrane region" description="Helical" evidence="10">
    <location>
        <begin position="172"/>
        <end position="198"/>
    </location>
</feature>
<comment type="catalytic activity">
    <reaction evidence="10">
        <text>an acyl phosphate + sn-glycerol 3-phosphate = a 1-acyl-sn-glycero-3-phosphate + phosphate</text>
        <dbReference type="Rhea" id="RHEA:34075"/>
        <dbReference type="ChEBI" id="CHEBI:43474"/>
        <dbReference type="ChEBI" id="CHEBI:57597"/>
        <dbReference type="ChEBI" id="CHEBI:57970"/>
        <dbReference type="ChEBI" id="CHEBI:59918"/>
        <dbReference type="EC" id="2.3.1.275"/>
    </reaction>
</comment>